<dbReference type="EMBL" id="JANPWB010000013">
    <property type="protein sequence ID" value="KAJ1106133.1"/>
    <property type="molecule type" value="Genomic_DNA"/>
</dbReference>
<keyword evidence="3" id="KW-1185">Reference proteome</keyword>
<organism evidence="2 3">
    <name type="scientific">Pleurodeles waltl</name>
    <name type="common">Iberian ribbed newt</name>
    <dbReference type="NCBI Taxonomy" id="8319"/>
    <lineage>
        <taxon>Eukaryota</taxon>
        <taxon>Metazoa</taxon>
        <taxon>Chordata</taxon>
        <taxon>Craniata</taxon>
        <taxon>Vertebrata</taxon>
        <taxon>Euteleostomi</taxon>
        <taxon>Amphibia</taxon>
        <taxon>Batrachia</taxon>
        <taxon>Caudata</taxon>
        <taxon>Salamandroidea</taxon>
        <taxon>Salamandridae</taxon>
        <taxon>Pleurodelinae</taxon>
        <taxon>Pleurodeles</taxon>
    </lineage>
</organism>
<dbReference type="AlphaFoldDB" id="A0AAV7MR06"/>
<evidence type="ECO:0000256" key="1">
    <source>
        <dbReference type="SAM" id="MobiDB-lite"/>
    </source>
</evidence>
<protein>
    <submittedName>
        <fullName evidence="2">Uncharacterized protein</fullName>
    </submittedName>
</protein>
<feature type="region of interest" description="Disordered" evidence="1">
    <location>
        <begin position="1"/>
        <end position="20"/>
    </location>
</feature>
<sequence length="125" mass="13415">MLHFRPRGRADPWAAAGRQRKRTGAALLPLGCPCGPGGGQPARAHDRACGRVHLRGGSGLGWGGALRAKGRPGWGGATRDKTERRRSRAPHYLAWRVRDGGDKGTAPEAHVIRPWRGQFPGEMAA</sequence>
<evidence type="ECO:0000313" key="3">
    <source>
        <dbReference type="Proteomes" id="UP001066276"/>
    </source>
</evidence>
<gene>
    <name evidence="2" type="ORF">NDU88_003536</name>
</gene>
<reference evidence="2" key="1">
    <citation type="journal article" date="2022" name="bioRxiv">
        <title>Sequencing and chromosome-scale assembly of the giantPleurodeles waltlgenome.</title>
        <authorList>
            <person name="Brown T."/>
            <person name="Elewa A."/>
            <person name="Iarovenko S."/>
            <person name="Subramanian E."/>
            <person name="Araus A.J."/>
            <person name="Petzold A."/>
            <person name="Susuki M."/>
            <person name="Suzuki K.-i.T."/>
            <person name="Hayashi T."/>
            <person name="Toyoda A."/>
            <person name="Oliveira C."/>
            <person name="Osipova E."/>
            <person name="Leigh N.D."/>
            <person name="Simon A."/>
            <person name="Yun M.H."/>
        </authorList>
    </citation>
    <scope>NUCLEOTIDE SEQUENCE</scope>
    <source>
        <strain evidence="2">20211129_DDA</strain>
        <tissue evidence="2">Liver</tissue>
    </source>
</reference>
<evidence type="ECO:0000313" key="2">
    <source>
        <dbReference type="EMBL" id="KAJ1106133.1"/>
    </source>
</evidence>
<dbReference type="Proteomes" id="UP001066276">
    <property type="component" value="Chromosome 9"/>
</dbReference>
<comment type="caution">
    <text evidence="2">The sequence shown here is derived from an EMBL/GenBank/DDBJ whole genome shotgun (WGS) entry which is preliminary data.</text>
</comment>
<name>A0AAV7MR06_PLEWA</name>
<accession>A0AAV7MR06</accession>
<proteinExistence type="predicted"/>